<keyword evidence="4" id="KW-1133">Transmembrane helix</keyword>
<keyword evidence="1" id="KW-0132">Cell division</keyword>
<evidence type="ECO:0000256" key="4">
    <source>
        <dbReference type="SAM" id="Phobius"/>
    </source>
</evidence>
<evidence type="ECO:0000313" key="7">
    <source>
        <dbReference type="Proteomes" id="UP001296776"/>
    </source>
</evidence>
<gene>
    <name evidence="6" type="ORF">CKO40_01685</name>
</gene>
<keyword evidence="2" id="KW-0997">Cell inner membrane</keyword>
<comment type="subcellular location">
    <subcellularLocation>
        <location evidence="2">Cell inner membrane</location>
        <topology evidence="2">Single-pass type I membrane protein</topology>
    </subcellularLocation>
</comment>
<evidence type="ECO:0000256" key="1">
    <source>
        <dbReference type="RuleBase" id="RU003612"/>
    </source>
</evidence>
<comment type="similarity">
    <text evidence="1">Belongs to the ZipA family.</text>
</comment>
<feature type="compositionally biased region" description="Basic residues" evidence="3">
    <location>
        <begin position="72"/>
        <end position="81"/>
    </location>
</feature>
<dbReference type="Gene3D" id="3.30.1400.10">
    <property type="entry name" value="ZipA, C-terminal FtsZ-binding domain"/>
    <property type="match status" value="1"/>
</dbReference>
<accession>A0AAJ0X8P0</accession>
<dbReference type="InterPro" id="IPR007449">
    <property type="entry name" value="ZipA_FtsZ-bd_C"/>
</dbReference>
<evidence type="ECO:0000256" key="3">
    <source>
        <dbReference type="SAM" id="MobiDB-lite"/>
    </source>
</evidence>
<reference evidence="6" key="2">
    <citation type="journal article" date="2020" name="Microorganisms">
        <title>Osmotic Adaptation and Compatible Solute Biosynthesis of Phototrophic Bacteria as Revealed from Genome Analyses.</title>
        <authorList>
            <person name="Imhoff J.F."/>
            <person name="Rahn T."/>
            <person name="Kunzel S."/>
            <person name="Keller A."/>
            <person name="Neulinger S.C."/>
        </authorList>
    </citation>
    <scope>NUCLEOTIDE SEQUENCE</scope>
    <source>
        <strain evidence="6">DSM 11080</strain>
    </source>
</reference>
<reference evidence="6" key="1">
    <citation type="submission" date="2017-08" db="EMBL/GenBank/DDBJ databases">
        <authorList>
            <person name="Imhoff J.F."/>
            <person name="Rahn T."/>
            <person name="Kuenzel S."/>
            <person name="Neulinger S.C."/>
        </authorList>
    </citation>
    <scope>NUCLEOTIDE SEQUENCE</scope>
    <source>
        <strain evidence="6">DSM 11080</strain>
    </source>
</reference>
<dbReference type="GO" id="GO:0090529">
    <property type="term" value="P:cell septum assembly"/>
    <property type="evidence" value="ECO:0007669"/>
    <property type="project" value="InterPro"/>
</dbReference>
<proteinExistence type="inferred from homology"/>
<evidence type="ECO:0000313" key="6">
    <source>
        <dbReference type="EMBL" id="MBK1703293.1"/>
    </source>
</evidence>
<feature type="transmembrane region" description="Helical" evidence="4">
    <location>
        <begin position="6"/>
        <end position="29"/>
    </location>
</feature>
<dbReference type="AlphaFoldDB" id="A0AAJ0X8P0"/>
<keyword evidence="7" id="KW-1185">Reference proteome</keyword>
<sequence>MSQSNLIVLLAGTALVLGLIALILFYFFVIKERGGEDDDLDSKALRDRAAESDRKGRGAGIEGQPGIETRSRGRQPRKKKGVDKTQRYLFVMFDKPGPETNQALGQLLRDAKAFYEAEVGVYHIPPGPEGYPLTVANASSPGTLPPLHQDGDYDPVQGISILIKFINSRRVSNSPESLIAFTQTVADIGGRILDFERKPVTEQTFAALRGEDQGSAQQAST</sequence>
<comment type="caution">
    <text evidence="6">The sequence shown here is derived from an EMBL/GenBank/DDBJ whole genome shotgun (WGS) entry which is preliminary data.</text>
</comment>
<keyword evidence="2 4" id="KW-0812">Transmembrane</keyword>
<dbReference type="RefSeq" id="WP_200344134.1">
    <property type="nucleotide sequence ID" value="NZ_NRSJ01000002.1"/>
</dbReference>
<dbReference type="InterPro" id="IPR036765">
    <property type="entry name" value="ZipA_FtsZ-bd_C_sf"/>
</dbReference>
<feature type="region of interest" description="Disordered" evidence="3">
    <location>
        <begin position="48"/>
        <end position="82"/>
    </location>
</feature>
<name>A0AAJ0X8P0_9GAMM</name>
<keyword evidence="1" id="KW-0131">Cell cycle</keyword>
<protein>
    <recommendedName>
        <fullName evidence="1">Cell division protein ZipA</fullName>
    </recommendedName>
</protein>
<keyword evidence="2" id="KW-1003">Cell membrane</keyword>
<comment type="function">
    <text evidence="1">Essential cell division protein that stabilizes the FtsZ protofilaments by cross-linking them and that serves as a cytoplasmic membrane anchor for the Z ring. Also required for the recruitment to the septal ring of downstream cell division proteins.</text>
</comment>
<feature type="domain" description="ZipA C-terminal FtsZ-binding" evidence="5">
    <location>
        <begin position="114"/>
        <end position="209"/>
    </location>
</feature>
<dbReference type="SUPFAM" id="SSF64383">
    <property type="entry name" value="Cell-division protein ZipA, C-terminal domain"/>
    <property type="match status" value="1"/>
</dbReference>
<evidence type="ECO:0000256" key="2">
    <source>
        <dbReference type="RuleBase" id="RU003613"/>
    </source>
</evidence>
<dbReference type="Pfam" id="PF04354">
    <property type="entry name" value="ZipA_C"/>
    <property type="match status" value="1"/>
</dbReference>
<evidence type="ECO:0000259" key="5">
    <source>
        <dbReference type="Pfam" id="PF04354"/>
    </source>
</evidence>
<organism evidence="6 7">
    <name type="scientific">Halochromatium glycolicum</name>
    <dbReference type="NCBI Taxonomy" id="85075"/>
    <lineage>
        <taxon>Bacteria</taxon>
        <taxon>Pseudomonadati</taxon>
        <taxon>Pseudomonadota</taxon>
        <taxon>Gammaproteobacteria</taxon>
        <taxon>Chromatiales</taxon>
        <taxon>Chromatiaceae</taxon>
        <taxon>Halochromatium</taxon>
    </lineage>
</organism>
<keyword evidence="2 4" id="KW-0472">Membrane</keyword>
<dbReference type="Proteomes" id="UP001296776">
    <property type="component" value="Unassembled WGS sequence"/>
</dbReference>
<dbReference type="EMBL" id="NRSJ01000002">
    <property type="protein sequence ID" value="MBK1703293.1"/>
    <property type="molecule type" value="Genomic_DNA"/>
</dbReference>